<sequence length="245" mass="27260">MAPSPVDDAVSPPHTSPSPVDDDDLLCFSKSEMNDICDKDFVTSVYNNKMSLSKQCCKAVSKVPESLGRNETEESGIVLCGNLGFSKDFVTESHDFISTKSQNFRKKRGWRPSGLGAFRGWKDFRAERISLSLIGLVSWDLASSVKPCPRTPEVSEIVVEGKDPISSQSIEDITKDSRVLVASFFLELNNGFMKELFRTEAGKHQTVESVVSTPHRLKPKNFVLRMVSVVGDVDKHGRMVRFGPW</sequence>
<accession>A0A2G3AEC6</accession>
<dbReference type="AlphaFoldDB" id="A0A2G3AEC6"/>
<comment type="caution">
    <text evidence="2">The sequence shown here is derived from an EMBL/GenBank/DDBJ whole genome shotgun (WGS) entry which is preliminary data.</text>
</comment>
<dbReference type="Gramene" id="PHT92543">
    <property type="protein sequence ID" value="PHT92543"/>
    <property type="gene ID" value="T459_00425"/>
</dbReference>
<evidence type="ECO:0000313" key="2">
    <source>
        <dbReference type="EMBL" id="PHT92543.1"/>
    </source>
</evidence>
<feature type="region of interest" description="Disordered" evidence="1">
    <location>
        <begin position="1"/>
        <end position="22"/>
    </location>
</feature>
<reference evidence="2 3" key="1">
    <citation type="journal article" date="2014" name="Nat. Genet.">
        <title>Genome sequence of the hot pepper provides insights into the evolution of pungency in Capsicum species.</title>
        <authorList>
            <person name="Kim S."/>
            <person name="Park M."/>
            <person name="Yeom S.I."/>
            <person name="Kim Y.M."/>
            <person name="Lee J.M."/>
            <person name="Lee H.A."/>
            <person name="Seo E."/>
            <person name="Choi J."/>
            <person name="Cheong K."/>
            <person name="Kim K.T."/>
            <person name="Jung K."/>
            <person name="Lee G.W."/>
            <person name="Oh S.K."/>
            <person name="Bae C."/>
            <person name="Kim S.B."/>
            <person name="Lee H.Y."/>
            <person name="Kim S.Y."/>
            <person name="Kim M.S."/>
            <person name="Kang B.C."/>
            <person name="Jo Y.D."/>
            <person name="Yang H.B."/>
            <person name="Jeong H.J."/>
            <person name="Kang W.H."/>
            <person name="Kwon J.K."/>
            <person name="Shin C."/>
            <person name="Lim J.Y."/>
            <person name="Park J.H."/>
            <person name="Huh J.H."/>
            <person name="Kim J.S."/>
            <person name="Kim B.D."/>
            <person name="Cohen O."/>
            <person name="Paran I."/>
            <person name="Suh M.C."/>
            <person name="Lee S.B."/>
            <person name="Kim Y.K."/>
            <person name="Shin Y."/>
            <person name="Noh S.J."/>
            <person name="Park J."/>
            <person name="Seo Y.S."/>
            <person name="Kwon S.Y."/>
            <person name="Kim H.A."/>
            <person name="Park J.M."/>
            <person name="Kim H.J."/>
            <person name="Choi S.B."/>
            <person name="Bosland P.W."/>
            <person name="Reeves G."/>
            <person name="Jo S.H."/>
            <person name="Lee B.W."/>
            <person name="Cho H.T."/>
            <person name="Choi H.S."/>
            <person name="Lee M.S."/>
            <person name="Yu Y."/>
            <person name="Do Choi Y."/>
            <person name="Park B.S."/>
            <person name="van Deynze A."/>
            <person name="Ashrafi H."/>
            <person name="Hill T."/>
            <person name="Kim W.T."/>
            <person name="Pai H.S."/>
            <person name="Ahn H.K."/>
            <person name="Yeam I."/>
            <person name="Giovannoni J.J."/>
            <person name="Rose J.K."/>
            <person name="Sorensen I."/>
            <person name="Lee S.J."/>
            <person name="Kim R.W."/>
            <person name="Choi I.Y."/>
            <person name="Choi B.S."/>
            <person name="Lim J.S."/>
            <person name="Lee Y.H."/>
            <person name="Choi D."/>
        </authorList>
    </citation>
    <scope>NUCLEOTIDE SEQUENCE [LARGE SCALE GENOMIC DNA]</scope>
    <source>
        <strain evidence="3">cv. CM334</strain>
    </source>
</reference>
<proteinExistence type="predicted"/>
<dbReference type="Proteomes" id="UP000222542">
    <property type="component" value="Unassembled WGS sequence"/>
</dbReference>
<protein>
    <submittedName>
        <fullName evidence="2">Uncharacterized protein</fullName>
    </submittedName>
</protein>
<reference evidence="2 3" key="2">
    <citation type="journal article" date="2017" name="Genome Biol.">
        <title>New reference genome sequences of hot pepper reveal the massive evolution of plant disease-resistance genes by retroduplication.</title>
        <authorList>
            <person name="Kim S."/>
            <person name="Park J."/>
            <person name="Yeom S.I."/>
            <person name="Kim Y.M."/>
            <person name="Seo E."/>
            <person name="Kim K.T."/>
            <person name="Kim M.S."/>
            <person name="Lee J.M."/>
            <person name="Cheong K."/>
            <person name="Shin H.S."/>
            <person name="Kim S.B."/>
            <person name="Han K."/>
            <person name="Lee J."/>
            <person name="Park M."/>
            <person name="Lee H.A."/>
            <person name="Lee H.Y."/>
            <person name="Lee Y."/>
            <person name="Oh S."/>
            <person name="Lee J.H."/>
            <person name="Choi E."/>
            <person name="Choi E."/>
            <person name="Lee S.E."/>
            <person name="Jeon J."/>
            <person name="Kim H."/>
            <person name="Choi G."/>
            <person name="Song H."/>
            <person name="Lee J."/>
            <person name="Lee S.C."/>
            <person name="Kwon J.K."/>
            <person name="Lee H.Y."/>
            <person name="Koo N."/>
            <person name="Hong Y."/>
            <person name="Kim R.W."/>
            <person name="Kang W.H."/>
            <person name="Huh J.H."/>
            <person name="Kang B.C."/>
            <person name="Yang T.J."/>
            <person name="Lee Y.H."/>
            <person name="Bennetzen J.L."/>
            <person name="Choi D."/>
        </authorList>
    </citation>
    <scope>NUCLEOTIDE SEQUENCE [LARGE SCALE GENOMIC DNA]</scope>
    <source>
        <strain evidence="3">cv. CM334</strain>
    </source>
</reference>
<gene>
    <name evidence="2" type="ORF">T459_00425</name>
</gene>
<evidence type="ECO:0000313" key="3">
    <source>
        <dbReference type="Proteomes" id="UP000222542"/>
    </source>
</evidence>
<evidence type="ECO:0000256" key="1">
    <source>
        <dbReference type="SAM" id="MobiDB-lite"/>
    </source>
</evidence>
<dbReference type="EMBL" id="AYRZ02000001">
    <property type="protein sequence ID" value="PHT92543.1"/>
    <property type="molecule type" value="Genomic_DNA"/>
</dbReference>
<organism evidence="2 3">
    <name type="scientific">Capsicum annuum</name>
    <name type="common">Capsicum pepper</name>
    <dbReference type="NCBI Taxonomy" id="4072"/>
    <lineage>
        <taxon>Eukaryota</taxon>
        <taxon>Viridiplantae</taxon>
        <taxon>Streptophyta</taxon>
        <taxon>Embryophyta</taxon>
        <taxon>Tracheophyta</taxon>
        <taxon>Spermatophyta</taxon>
        <taxon>Magnoliopsida</taxon>
        <taxon>eudicotyledons</taxon>
        <taxon>Gunneridae</taxon>
        <taxon>Pentapetalae</taxon>
        <taxon>asterids</taxon>
        <taxon>lamiids</taxon>
        <taxon>Solanales</taxon>
        <taxon>Solanaceae</taxon>
        <taxon>Solanoideae</taxon>
        <taxon>Capsiceae</taxon>
        <taxon>Capsicum</taxon>
    </lineage>
</organism>
<name>A0A2G3AEC6_CAPAN</name>
<keyword evidence="3" id="KW-1185">Reference proteome</keyword>